<dbReference type="HOGENOM" id="CLU_1644893_0_0_1"/>
<dbReference type="InParanoid" id="A0A066WP86"/>
<dbReference type="Proteomes" id="UP000027361">
    <property type="component" value="Unassembled WGS sequence"/>
</dbReference>
<protein>
    <submittedName>
        <fullName evidence="1">Uncharacterized protein</fullName>
    </submittedName>
</protein>
<proteinExistence type="predicted"/>
<reference evidence="1 2" key="1">
    <citation type="submission" date="2014-05" db="EMBL/GenBank/DDBJ databases">
        <title>Draft genome sequence of a rare smut relative, Tilletiaria anomala UBC 951.</title>
        <authorList>
            <consortium name="DOE Joint Genome Institute"/>
            <person name="Toome M."/>
            <person name="Kuo A."/>
            <person name="Henrissat B."/>
            <person name="Lipzen A."/>
            <person name="Tritt A."/>
            <person name="Yoshinaga Y."/>
            <person name="Zane M."/>
            <person name="Barry K."/>
            <person name="Grigoriev I.V."/>
            <person name="Spatafora J.W."/>
            <person name="Aimea M.C."/>
        </authorList>
    </citation>
    <scope>NUCLEOTIDE SEQUENCE [LARGE SCALE GENOMIC DNA]</scope>
    <source>
        <strain evidence="1 2">UBC 951</strain>
    </source>
</reference>
<dbReference type="EMBL" id="JMSN01000010">
    <property type="protein sequence ID" value="KDN52425.1"/>
    <property type="molecule type" value="Genomic_DNA"/>
</dbReference>
<comment type="caution">
    <text evidence="1">The sequence shown here is derived from an EMBL/GenBank/DDBJ whole genome shotgun (WGS) entry which is preliminary data.</text>
</comment>
<evidence type="ECO:0000313" key="2">
    <source>
        <dbReference type="Proteomes" id="UP000027361"/>
    </source>
</evidence>
<evidence type="ECO:0000313" key="1">
    <source>
        <dbReference type="EMBL" id="KDN52425.1"/>
    </source>
</evidence>
<accession>A0A066WP86</accession>
<gene>
    <name evidence="1" type="ORF">K437DRAFT_5397</name>
</gene>
<name>A0A066WP86_TILAU</name>
<sequence length="161" mass="17769">MLQPFFERMDTLSSAMLLTDVAMQPPKGEKMQLRGTSRVVRVDRNCKRNPIHESSLLIFACERVSLVVFSSMQKLQDMSYAPCVSRCCWSASVPNSNCLKWQASNGHFCPFDCPSSLSADFFASQASAPSSKLSADTQVSDKGLHGHLSMTNSRGMGFDEC</sequence>
<dbReference type="GeneID" id="25267590"/>
<dbReference type="RefSeq" id="XP_013245241.1">
    <property type="nucleotide sequence ID" value="XM_013389787.1"/>
</dbReference>
<dbReference type="AlphaFoldDB" id="A0A066WP86"/>
<organism evidence="1 2">
    <name type="scientific">Tilletiaria anomala (strain ATCC 24038 / CBS 436.72 / UBC 951)</name>
    <dbReference type="NCBI Taxonomy" id="1037660"/>
    <lineage>
        <taxon>Eukaryota</taxon>
        <taxon>Fungi</taxon>
        <taxon>Dikarya</taxon>
        <taxon>Basidiomycota</taxon>
        <taxon>Ustilaginomycotina</taxon>
        <taxon>Exobasidiomycetes</taxon>
        <taxon>Georgefischeriales</taxon>
        <taxon>Tilletiariaceae</taxon>
        <taxon>Tilletiaria</taxon>
    </lineage>
</organism>
<keyword evidence="2" id="KW-1185">Reference proteome</keyword>